<dbReference type="InterPro" id="IPR039757">
    <property type="entry name" value="EIF2D"/>
</dbReference>
<evidence type="ECO:0000259" key="3">
    <source>
        <dbReference type="PROSITE" id="PS50296"/>
    </source>
</evidence>
<dbReference type="AlphaFoldDB" id="A0AAD4IIA7"/>
<dbReference type="Pfam" id="PF26292">
    <property type="entry name" value="PUA_elF2D"/>
    <property type="match status" value="1"/>
</dbReference>
<dbReference type="InterPro" id="IPR048248">
    <property type="entry name" value="PUA_eIF2d-like"/>
</dbReference>
<dbReference type="InterPro" id="IPR036877">
    <property type="entry name" value="SUI1_dom_sf"/>
</dbReference>
<evidence type="ECO:0000256" key="1">
    <source>
        <dbReference type="ARBA" id="ARBA00010359"/>
    </source>
</evidence>
<evidence type="ECO:0000313" key="5">
    <source>
        <dbReference type="EMBL" id="KAG9195357.1"/>
    </source>
</evidence>
<dbReference type="PANTHER" id="PTHR12217:SF4">
    <property type="entry name" value="EUKARYOTIC TRANSLATION INITIATION FACTOR 2D"/>
    <property type="match status" value="1"/>
</dbReference>
<dbReference type="CDD" id="cd11608">
    <property type="entry name" value="eIF2D_C"/>
    <property type="match status" value="1"/>
</dbReference>
<dbReference type="GO" id="GO:0001731">
    <property type="term" value="P:formation of translation preinitiation complex"/>
    <property type="evidence" value="ECO:0007669"/>
    <property type="project" value="InterPro"/>
</dbReference>
<sequence length="676" mass="73346">MAASNIICGQRAEPRPRPQHRATAADASQLNMFKKKPTIKPLSPLKSSDRRRTADQIIADFGIDIPADPDADPEDTTASTARLTALRRSILPENALSARFTTTAGPDLKHVSGTIYVGSHEGTAGHQRVLWVRVGDKMYPTVYTLWHNPRIVPLLYTPLVVVEKMQGGADLMTPGLQRGPPFPKRATKGAIVAVASLEAPTVPMAVGECTIDVSALGKTQGTKGIAVSTFHWAGDELWSWSSTAKAGTEPPAILEGWDDDNGEEASLAERTAAVDLDDDEGGVTLDAAPAERSQAEKSQGVQGEDAPSNHDFVDVLEDRELSTKEIDEAFKNAFLYGVRYHMDHNKGHPSYGLDFPLSQSNVKDLLIQPFLPTYTPARTASLQIKKTSWKNLRKFLKSLDKQQIVKCKDRDGNEVVVLDIDFKDRQVESFVPYRLPKKDTPAPASVNGKPAAPLSAESSVGQKLKLVSVLRPKERLAPILSASKADPRGLYTPAELKQLLIAYVEAENLIDPKNKRLIRINPQLADALLGSSAADNAALSSGAMPRDALAERMVTAASPFHAIVRNDADIADAKPKAGAPPKIQITLETRSGNKTVTKVHGLEPYYISPQPLADELRKTCAGSTSVDKLQGSSPKAPVMEVMVQGPQKDAIMKALEKRGVHRNWVDVVDKTKGKKK</sequence>
<accession>A0AAD4IIA7</accession>
<dbReference type="SUPFAM" id="SSF55159">
    <property type="entry name" value="eIF1-like"/>
    <property type="match status" value="1"/>
</dbReference>
<dbReference type="InterPro" id="IPR001950">
    <property type="entry name" value="SUI1"/>
</dbReference>
<dbReference type="PROSITE" id="PS50296">
    <property type="entry name" value="SUI1"/>
    <property type="match status" value="1"/>
</dbReference>
<dbReference type="Pfam" id="PF26291">
    <property type="entry name" value="SWIB_eIF2D"/>
    <property type="match status" value="1"/>
</dbReference>
<dbReference type="InterPro" id="IPR003121">
    <property type="entry name" value="SWIB_MDM2_domain"/>
</dbReference>
<dbReference type="Pfam" id="PF25304">
    <property type="entry name" value="WHD_eIF2D"/>
    <property type="match status" value="1"/>
</dbReference>
<dbReference type="Proteomes" id="UP001199106">
    <property type="component" value="Unassembled WGS sequence"/>
</dbReference>
<dbReference type="InterPro" id="IPR036885">
    <property type="entry name" value="SWIB_MDM2_dom_sf"/>
</dbReference>
<reference evidence="5" key="1">
    <citation type="submission" date="2021-07" db="EMBL/GenBank/DDBJ databases">
        <title>Genome Resource of American Ginseng Black Spot Pathogen Alternaria panax.</title>
        <authorList>
            <person name="Qiu C."/>
            <person name="Wang W."/>
            <person name="Liu Z."/>
        </authorList>
    </citation>
    <scope>NUCLEOTIDE SEQUENCE</scope>
    <source>
        <strain evidence="5">BNCC115425</strain>
    </source>
</reference>
<dbReference type="Pfam" id="PF01253">
    <property type="entry name" value="SUI1"/>
    <property type="match status" value="1"/>
</dbReference>
<comment type="similarity">
    <text evidence="1">Belongs to the eIF2D family.</text>
</comment>
<feature type="region of interest" description="Disordered" evidence="2">
    <location>
        <begin position="1"/>
        <end position="25"/>
    </location>
</feature>
<feature type="domain" description="DM2" evidence="4">
    <location>
        <begin position="465"/>
        <end position="551"/>
    </location>
</feature>
<dbReference type="PROSITE" id="PS51925">
    <property type="entry name" value="SWIB_MDM2"/>
    <property type="match status" value="1"/>
</dbReference>
<gene>
    <name evidence="5" type="ORF">G6011_00478</name>
</gene>
<dbReference type="EMBL" id="JAANER010000001">
    <property type="protein sequence ID" value="KAG9195357.1"/>
    <property type="molecule type" value="Genomic_DNA"/>
</dbReference>
<proteinExistence type="inferred from homology"/>
<dbReference type="SUPFAM" id="SSF88697">
    <property type="entry name" value="PUA domain-like"/>
    <property type="match status" value="1"/>
</dbReference>
<keyword evidence="6" id="KW-1185">Reference proteome</keyword>
<dbReference type="InterPro" id="IPR057429">
    <property type="entry name" value="WH_eIF2D"/>
</dbReference>
<dbReference type="InterPro" id="IPR039759">
    <property type="entry name" value="eIF2D_SUI1"/>
</dbReference>
<dbReference type="Gene3D" id="3.30.780.10">
    <property type="entry name" value="SUI1-like domain"/>
    <property type="match status" value="1"/>
</dbReference>
<feature type="region of interest" description="Disordered" evidence="2">
    <location>
        <begin position="277"/>
        <end position="310"/>
    </location>
</feature>
<dbReference type="InterPro" id="IPR015947">
    <property type="entry name" value="PUA-like_sf"/>
</dbReference>
<evidence type="ECO:0000313" key="6">
    <source>
        <dbReference type="Proteomes" id="UP001199106"/>
    </source>
</evidence>
<name>A0AAD4IIA7_9PLEO</name>
<evidence type="ECO:0000256" key="2">
    <source>
        <dbReference type="SAM" id="MobiDB-lite"/>
    </source>
</evidence>
<dbReference type="SUPFAM" id="SSF47592">
    <property type="entry name" value="SWIB/MDM2 domain"/>
    <property type="match status" value="1"/>
</dbReference>
<dbReference type="CDD" id="cd21156">
    <property type="entry name" value="PUA_eIF2d-like"/>
    <property type="match status" value="1"/>
</dbReference>
<comment type="caution">
    <text evidence="5">The sequence shown here is derived from an EMBL/GenBank/DDBJ whole genome shotgun (WGS) entry which is preliminary data.</text>
</comment>
<organism evidence="5 6">
    <name type="scientific">Alternaria panax</name>
    <dbReference type="NCBI Taxonomy" id="48097"/>
    <lineage>
        <taxon>Eukaryota</taxon>
        <taxon>Fungi</taxon>
        <taxon>Dikarya</taxon>
        <taxon>Ascomycota</taxon>
        <taxon>Pezizomycotina</taxon>
        <taxon>Dothideomycetes</taxon>
        <taxon>Pleosporomycetidae</taxon>
        <taxon>Pleosporales</taxon>
        <taxon>Pleosporineae</taxon>
        <taxon>Pleosporaceae</taxon>
        <taxon>Alternaria</taxon>
        <taxon>Alternaria sect. Panax</taxon>
    </lineage>
</organism>
<dbReference type="FunFam" id="3.30.780.10:FF:000008">
    <property type="entry name" value="eukaryotic translation initiation factor 2D"/>
    <property type="match status" value="1"/>
</dbReference>
<feature type="domain" description="SUI1" evidence="3">
    <location>
        <begin position="583"/>
        <end position="659"/>
    </location>
</feature>
<evidence type="ECO:0000259" key="4">
    <source>
        <dbReference type="PROSITE" id="PS51925"/>
    </source>
</evidence>
<protein>
    <submittedName>
        <fullName evidence="5">Uncharacterized protein</fullName>
    </submittedName>
</protein>
<dbReference type="InterPro" id="IPR058886">
    <property type="entry name" value="SWIB_eIF2D"/>
</dbReference>
<dbReference type="PROSITE" id="PS50890">
    <property type="entry name" value="PUA"/>
    <property type="match status" value="1"/>
</dbReference>
<dbReference type="PANTHER" id="PTHR12217">
    <property type="entry name" value="EUKARYOTIC TRANSLATION INITIATION FACTOR 2D"/>
    <property type="match status" value="1"/>
</dbReference>
<dbReference type="Gene3D" id="3.10.400.20">
    <property type="match status" value="1"/>
</dbReference>
<dbReference type="GO" id="GO:0003743">
    <property type="term" value="F:translation initiation factor activity"/>
    <property type="evidence" value="ECO:0007669"/>
    <property type="project" value="InterPro"/>
</dbReference>